<dbReference type="AlphaFoldDB" id="A0A382FUD6"/>
<dbReference type="EMBL" id="UINC01051723">
    <property type="protein sequence ID" value="SVB66212.1"/>
    <property type="molecule type" value="Genomic_DNA"/>
</dbReference>
<organism evidence="1">
    <name type="scientific">marine metagenome</name>
    <dbReference type="NCBI Taxonomy" id="408172"/>
    <lineage>
        <taxon>unclassified sequences</taxon>
        <taxon>metagenomes</taxon>
        <taxon>ecological metagenomes</taxon>
    </lineage>
</organism>
<feature type="non-terminal residue" evidence="1">
    <location>
        <position position="59"/>
    </location>
</feature>
<name>A0A382FUD6_9ZZZZ</name>
<reference evidence="1" key="1">
    <citation type="submission" date="2018-05" db="EMBL/GenBank/DDBJ databases">
        <authorList>
            <person name="Lanie J.A."/>
            <person name="Ng W.-L."/>
            <person name="Kazmierczak K.M."/>
            <person name="Andrzejewski T.M."/>
            <person name="Davidsen T.M."/>
            <person name="Wayne K.J."/>
            <person name="Tettelin H."/>
            <person name="Glass J.I."/>
            <person name="Rusch D."/>
            <person name="Podicherti R."/>
            <person name="Tsui H.-C.T."/>
            <person name="Winkler M.E."/>
        </authorList>
    </citation>
    <scope>NUCLEOTIDE SEQUENCE</scope>
</reference>
<evidence type="ECO:0000313" key="1">
    <source>
        <dbReference type="EMBL" id="SVB66212.1"/>
    </source>
</evidence>
<protein>
    <recommendedName>
        <fullName evidence="2">Tetratricopeptide repeat protein</fullName>
    </recommendedName>
</protein>
<sequence>MKTDTADWLKQAMVAFESGQLEHTAKLCSEIIDKEPDFHPAWQLAGAVALTAEDFELAM</sequence>
<proteinExistence type="predicted"/>
<evidence type="ECO:0008006" key="2">
    <source>
        <dbReference type="Google" id="ProtNLM"/>
    </source>
</evidence>
<gene>
    <name evidence="1" type="ORF">METZ01_LOCUS219066</name>
</gene>
<dbReference type="SUPFAM" id="SSF48452">
    <property type="entry name" value="TPR-like"/>
    <property type="match status" value="1"/>
</dbReference>
<accession>A0A382FUD6</accession>
<dbReference type="InterPro" id="IPR011990">
    <property type="entry name" value="TPR-like_helical_dom_sf"/>
</dbReference>